<keyword evidence="2" id="KW-1185">Reference proteome</keyword>
<accession>A0A6C1E9H7</accession>
<organism evidence="1 2">
    <name type="scientific">Saccharomyces pastorianus</name>
    <name type="common">Lager yeast</name>
    <name type="synonym">Saccharomyces cerevisiae x Saccharomyces eubayanus</name>
    <dbReference type="NCBI Taxonomy" id="27292"/>
    <lineage>
        <taxon>Eukaryota</taxon>
        <taxon>Fungi</taxon>
        <taxon>Dikarya</taxon>
        <taxon>Ascomycota</taxon>
        <taxon>Saccharomycotina</taxon>
        <taxon>Saccharomycetes</taxon>
        <taxon>Saccharomycetales</taxon>
        <taxon>Saccharomycetaceae</taxon>
        <taxon>Saccharomyces</taxon>
    </lineage>
</organism>
<proteinExistence type="predicted"/>
<reference evidence="1 2" key="1">
    <citation type="journal article" date="2019" name="BMC Genomics">
        <title>Chromosome level assembly and comparative genome analysis confirm lager-brewing yeasts originated from a single hybridization.</title>
        <authorList>
            <person name="Salazar A.N."/>
            <person name="Gorter de Vries A.R."/>
            <person name="van den Broek M."/>
            <person name="Brouwers N."/>
            <person name="de la Torre Cortes P."/>
            <person name="Kuijpers N.G.A."/>
            <person name="Daran J.G."/>
            <person name="Abeel T."/>
        </authorList>
    </citation>
    <scope>NUCLEOTIDE SEQUENCE [LARGE SCALE GENOMIC DNA]</scope>
    <source>
        <strain evidence="1 2">CBS 1483</strain>
    </source>
</reference>
<dbReference type="AlphaFoldDB" id="A0A6C1E9H7"/>
<evidence type="ECO:0000313" key="2">
    <source>
        <dbReference type="Proteomes" id="UP000501346"/>
    </source>
</evidence>
<evidence type="ECO:0000313" key="1">
    <source>
        <dbReference type="EMBL" id="QID85337.1"/>
    </source>
</evidence>
<dbReference type="Proteomes" id="UP000501346">
    <property type="component" value="Chromosome SeVIII-SeXV"/>
</dbReference>
<evidence type="ECO:0008006" key="3">
    <source>
        <dbReference type="Google" id="ProtNLM"/>
    </source>
</evidence>
<dbReference type="SUPFAM" id="SSF51197">
    <property type="entry name" value="Clavaminate synthase-like"/>
    <property type="match status" value="1"/>
</dbReference>
<dbReference type="InterPro" id="IPR008775">
    <property type="entry name" value="Phytyl_CoA_dOase-like"/>
</dbReference>
<dbReference type="EMBL" id="CP049005">
    <property type="protein sequence ID" value="QID85337.1"/>
    <property type="molecule type" value="Genomic_DNA"/>
</dbReference>
<dbReference type="Gene3D" id="2.60.120.620">
    <property type="entry name" value="q2cbj1_9rhob like domain"/>
    <property type="match status" value="1"/>
</dbReference>
<protein>
    <recommendedName>
        <fullName evidence="3">Phytanoyl-CoA dioxygenase</fullName>
    </recommendedName>
</protein>
<dbReference type="Pfam" id="PF05721">
    <property type="entry name" value="PhyH"/>
    <property type="match status" value="1"/>
</dbReference>
<name>A0A6C1E9H7_SACPS</name>
<dbReference type="OrthoDB" id="445007at2759"/>
<gene>
    <name evidence="1" type="ORF">GRS66_007908</name>
</gene>
<sequence>MNKANGATRVIVGSIWGPHDSCGKFDKRMEFHVNARKGDAVLFLGSLYHAASANHTLEDRIAGYFFMSQGYLKQEENLHFGTDLKSSKLCLDTLQLLGLKTSEPLRSHRLQKSRTSCEP</sequence>